<sequence length="573" mass="63036">MGIITLFLNFIRSIQLLWSCFLSFSLHSNRAQAFRDIEAGISASSRSSFDDTKDTNMDILEIGILDGMSLPDTTSDRSQSLTLELPESPILSRVSTFRPVKTRIVDAIMKNVQDKRIGILKFVVITPPSRRRRSCRVEIEHLGSSTIGTIKSFIRVINASRHVAQFAILPSFLPTTEVTPAIHGPSRSYNSIYDLFDLFPSPPTPTSPRIPTSSKPRVEKALSTRPETAQTRFSSTKRPNSSTRLSNLSVLSFAESSRDNLSDSLLSLDTAATSLPATPELTQVICPSSTNSINSTTSLDSRPSKRFKPVIVNGAVYECIRRKCYQSSSIVESLPAKVAPADILPLTKSPELTNVSLSAESQILHTCPPCLISHLPTNKESRAANFAESFEASLASLHAAYLAALAATSEVDPLEPVEVVSQNYDLDPELKYRLSLPDETFPANDDTTATWSESLQETLEEFRRAQVDDEDFRDLLYRDSSCYSKSCYSRSSFGSAYTSVAASPSMMCVLKRSLSGKTTSSRRWGSPKLAIMSLAEKARLRKQVCSDGPDDALEEYLETFAEHPERGIVGSVA</sequence>
<dbReference type="OrthoDB" id="3069588at2759"/>
<evidence type="ECO:0000256" key="2">
    <source>
        <dbReference type="SAM" id="SignalP"/>
    </source>
</evidence>
<gene>
    <name evidence="3" type="ORF">CPB83DRAFT_851590</name>
</gene>
<accession>A0A9P6EJA9</accession>
<name>A0A9P6EJA9_9AGAR</name>
<keyword evidence="4" id="KW-1185">Reference proteome</keyword>
<reference evidence="3" key="1">
    <citation type="submission" date="2020-11" db="EMBL/GenBank/DDBJ databases">
        <authorList>
            <consortium name="DOE Joint Genome Institute"/>
            <person name="Ahrendt S."/>
            <person name="Riley R."/>
            <person name="Andreopoulos W."/>
            <person name="Labutti K."/>
            <person name="Pangilinan J."/>
            <person name="Ruiz-Duenas F.J."/>
            <person name="Barrasa J.M."/>
            <person name="Sanchez-Garcia M."/>
            <person name="Camarero S."/>
            <person name="Miyauchi S."/>
            <person name="Serrano A."/>
            <person name="Linde D."/>
            <person name="Babiker R."/>
            <person name="Drula E."/>
            <person name="Ayuso-Fernandez I."/>
            <person name="Pacheco R."/>
            <person name="Padilla G."/>
            <person name="Ferreira P."/>
            <person name="Barriuso J."/>
            <person name="Kellner H."/>
            <person name="Castanera R."/>
            <person name="Alfaro M."/>
            <person name="Ramirez L."/>
            <person name="Pisabarro A.G."/>
            <person name="Kuo A."/>
            <person name="Tritt A."/>
            <person name="Lipzen A."/>
            <person name="He G."/>
            <person name="Yan M."/>
            <person name="Ng V."/>
            <person name="Cullen D."/>
            <person name="Martin F."/>
            <person name="Rosso M.-N."/>
            <person name="Henrissat B."/>
            <person name="Hibbett D."/>
            <person name="Martinez A.T."/>
            <person name="Grigoriev I.V."/>
        </authorList>
    </citation>
    <scope>NUCLEOTIDE SEQUENCE</scope>
    <source>
        <strain evidence="3">CBS 506.95</strain>
    </source>
</reference>
<dbReference type="Proteomes" id="UP000807306">
    <property type="component" value="Unassembled WGS sequence"/>
</dbReference>
<feature type="region of interest" description="Disordered" evidence="1">
    <location>
        <begin position="203"/>
        <end position="243"/>
    </location>
</feature>
<feature type="signal peptide" evidence="2">
    <location>
        <begin position="1"/>
        <end position="33"/>
    </location>
</feature>
<organism evidence="3 4">
    <name type="scientific">Crepidotus variabilis</name>
    <dbReference type="NCBI Taxonomy" id="179855"/>
    <lineage>
        <taxon>Eukaryota</taxon>
        <taxon>Fungi</taxon>
        <taxon>Dikarya</taxon>
        <taxon>Basidiomycota</taxon>
        <taxon>Agaricomycotina</taxon>
        <taxon>Agaricomycetes</taxon>
        <taxon>Agaricomycetidae</taxon>
        <taxon>Agaricales</taxon>
        <taxon>Agaricineae</taxon>
        <taxon>Crepidotaceae</taxon>
        <taxon>Crepidotus</taxon>
    </lineage>
</organism>
<evidence type="ECO:0000313" key="4">
    <source>
        <dbReference type="Proteomes" id="UP000807306"/>
    </source>
</evidence>
<proteinExistence type="predicted"/>
<dbReference type="EMBL" id="MU157842">
    <property type="protein sequence ID" value="KAF9530115.1"/>
    <property type="molecule type" value="Genomic_DNA"/>
</dbReference>
<evidence type="ECO:0000256" key="1">
    <source>
        <dbReference type="SAM" id="MobiDB-lite"/>
    </source>
</evidence>
<dbReference type="AlphaFoldDB" id="A0A9P6EJA9"/>
<evidence type="ECO:0000313" key="3">
    <source>
        <dbReference type="EMBL" id="KAF9530115.1"/>
    </source>
</evidence>
<protein>
    <submittedName>
        <fullName evidence="3">Uncharacterized protein</fullName>
    </submittedName>
</protein>
<comment type="caution">
    <text evidence="3">The sequence shown here is derived from an EMBL/GenBank/DDBJ whole genome shotgun (WGS) entry which is preliminary data.</text>
</comment>
<feature type="compositionally biased region" description="Polar residues" evidence="1">
    <location>
        <begin position="225"/>
        <end position="243"/>
    </location>
</feature>
<keyword evidence="2" id="KW-0732">Signal</keyword>
<feature type="chain" id="PRO_5040438792" evidence="2">
    <location>
        <begin position="34"/>
        <end position="573"/>
    </location>
</feature>